<evidence type="ECO:0000256" key="1">
    <source>
        <dbReference type="SAM" id="MobiDB-lite"/>
    </source>
</evidence>
<sequence length="207" mass="22284">MLLAVEGGGFFSSAASGNSKGLTLLILGRQNGEKPMRVSPWNQYQLVEQEYGPDLQLASGKNQVSHGCSPFVCFGRASAGVEGPSPLKVGPVQQKDVLPEPPVSDEGEQCITDHGDDENNLRQVSIKSSLKKPSNCVPIVGGDGDLHETLGEKDSDVPGCTGMRKVQWTDACGRELVEIKEFETSDTDASDEELEREREQSCSCVIM</sequence>
<dbReference type="PANTHER" id="PTHR33401:SF3">
    <property type="entry name" value="LOW AFFINITY POTASSIUM TRANSPORT SYSTEM PROTEIN"/>
    <property type="match status" value="1"/>
</dbReference>
<name>A0A835CYU0_TETSI</name>
<reference evidence="2 3" key="1">
    <citation type="submission" date="2020-04" db="EMBL/GenBank/DDBJ databases">
        <title>Plant Genome Project.</title>
        <authorList>
            <person name="Zhang R.-G."/>
        </authorList>
    </citation>
    <scope>NUCLEOTIDE SEQUENCE [LARGE SCALE GENOMIC DNA]</scope>
    <source>
        <strain evidence="2">YNK0</strain>
        <tissue evidence="2">Leaf</tissue>
    </source>
</reference>
<evidence type="ECO:0000313" key="3">
    <source>
        <dbReference type="Proteomes" id="UP000655225"/>
    </source>
</evidence>
<keyword evidence="3" id="KW-1185">Reference proteome</keyword>
<dbReference type="AlphaFoldDB" id="A0A835CYU0"/>
<dbReference type="OrthoDB" id="1875894at2759"/>
<gene>
    <name evidence="2" type="ORF">HHK36_030575</name>
</gene>
<comment type="caution">
    <text evidence="2">The sequence shown here is derived from an EMBL/GenBank/DDBJ whole genome shotgun (WGS) entry which is preliminary data.</text>
</comment>
<dbReference type="Proteomes" id="UP000655225">
    <property type="component" value="Unassembled WGS sequence"/>
</dbReference>
<accession>A0A835CYU0</accession>
<feature type="compositionally biased region" description="Acidic residues" evidence="1">
    <location>
        <begin position="184"/>
        <end position="194"/>
    </location>
</feature>
<dbReference type="PANTHER" id="PTHR33401">
    <property type="entry name" value="LIGHT-HARVESTING COMPLEX-LIKE PROTEIN OHP2, CHLOROPLASTIC"/>
    <property type="match status" value="1"/>
</dbReference>
<dbReference type="OMA" id="WETGEQR"/>
<feature type="region of interest" description="Disordered" evidence="1">
    <location>
        <begin position="183"/>
        <end position="202"/>
    </location>
</feature>
<organism evidence="2 3">
    <name type="scientific">Tetracentron sinense</name>
    <name type="common">Spur-leaf</name>
    <dbReference type="NCBI Taxonomy" id="13715"/>
    <lineage>
        <taxon>Eukaryota</taxon>
        <taxon>Viridiplantae</taxon>
        <taxon>Streptophyta</taxon>
        <taxon>Embryophyta</taxon>
        <taxon>Tracheophyta</taxon>
        <taxon>Spermatophyta</taxon>
        <taxon>Magnoliopsida</taxon>
        <taxon>Trochodendrales</taxon>
        <taxon>Trochodendraceae</taxon>
        <taxon>Tetracentron</taxon>
    </lineage>
</organism>
<evidence type="ECO:0000313" key="2">
    <source>
        <dbReference type="EMBL" id="KAF8377202.1"/>
    </source>
</evidence>
<dbReference type="EMBL" id="JABCRI010000024">
    <property type="protein sequence ID" value="KAF8377202.1"/>
    <property type="molecule type" value="Genomic_DNA"/>
</dbReference>
<proteinExistence type="predicted"/>
<protein>
    <submittedName>
        <fullName evidence="2">Uncharacterized protein</fullName>
    </submittedName>
</protein>